<dbReference type="InParanoid" id="A0LSF5"/>
<proteinExistence type="inferred from homology"/>
<name>A0LSF5_ACIC1</name>
<dbReference type="Gene3D" id="3.20.20.370">
    <property type="entry name" value="Glycoside hydrolase/deacetylase"/>
    <property type="match status" value="1"/>
</dbReference>
<dbReference type="Pfam" id="PF03746">
    <property type="entry name" value="LamB_YcsF"/>
    <property type="match status" value="1"/>
</dbReference>
<dbReference type="GO" id="GO:0005524">
    <property type="term" value="F:ATP binding"/>
    <property type="evidence" value="ECO:0007669"/>
    <property type="project" value="UniProtKB-UniRule"/>
</dbReference>
<dbReference type="STRING" id="351607.Acel_0592"/>
<evidence type="ECO:0000313" key="3">
    <source>
        <dbReference type="Proteomes" id="UP000008221"/>
    </source>
</evidence>
<organism evidence="2 3">
    <name type="scientific">Acidothermus cellulolyticus (strain ATCC 43068 / DSM 8971 / 11B)</name>
    <dbReference type="NCBI Taxonomy" id="351607"/>
    <lineage>
        <taxon>Bacteria</taxon>
        <taxon>Bacillati</taxon>
        <taxon>Actinomycetota</taxon>
        <taxon>Actinomycetes</taxon>
        <taxon>Acidothermales</taxon>
        <taxon>Acidothermaceae</taxon>
        <taxon>Acidothermus</taxon>
    </lineage>
</organism>
<comment type="similarity">
    <text evidence="1">Belongs to the LamB/PxpA family.</text>
</comment>
<sequence>MTPNADRPAAAVTAVVDLNADVGESFGAYRIGSDDELLALVTSASVACGFHGGDPAVMRRTVAVAVEHSVVVGAHVGYPDLRGFGRRPLAVPPDELFADVLYQLGALDAIARAAGTAVRYVKPHGALYHAAAADPAVGRALLTAVRAFNPALPVLTLPGAVLVDVAADVGVPVIVEGFPDRGYTAAGTLVPRGEPGAVIDGPEEAAARAVAMTVDRVVTAVDGTPISLAPRTLCIHGDTPNAPRLAAAIVARLRAAGVELRPFA</sequence>
<keyword evidence="1" id="KW-0378">Hydrolase</keyword>
<comment type="subunit">
    <text evidence="1">Forms a complex composed of PxpA, PxpB and PxpC.</text>
</comment>
<protein>
    <recommendedName>
        <fullName evidence="1">5-oxoprolinase subunit A</fullName>
        <shortName evidence="1">5-OPase subunit A</shortName>
        <ecNumber evidence="1">3.5.2.9</ecNumber>
    </recommendedName>
    <alternativeName>
        <fullName evidence="1">5-oxoprolinase (ATP-hydrolyzing) subunit A</fullName>
    </alternativeName>
</protein>
<dbReference type="NCBIfam" id="NF003814">
    <property type="entry name" value="PRK05406.1-3"/>
    <property type="match status" value="1"/>
</dbReference>
<dbReference type="PANTHER" id="PTHR30292">
    <property type="entry name" value="UNCHARACTERIZED PROTEIN YBGL-RELATED"/>
    <property type="match status" value="1"/>
</dbReference>
<dbReference type="PANTHER" id="PTHR30292:SF0">
    <property type="entry name" value="5-OXOPROLINASE SUBUNIT A"/>
    <property type="match status" value="1"/>
</dbReference>
<dbReference type="Proteomes" id="UP000008221">
    <property type="component" value="Chromosome"/>
</dbReference>
<dbReference type="SUPFAM" id="SSF88713">
    <property type="entry name" value="Glycoside hydrolase/deacetylase"/>
    <property type="match status" value="1"/>
</dbReference>
<comment type="function">
    <text evidence="1">Catalyzes the cleavage of 5-oxoproline to form L-glutamate coupled to the hydrolysis of ATP to ADP and inorganic phosphate.</text>
</comment>
<accession>A0LSF5</accession>
<dbReference type="InterPro" id="IPR011330">
    <property type="entry name" value="Glyco_hydro/deAcase_b/a-brl"/>
</dbReference>
<dbReference type="HAMAP" id="MF_00691">
    <property type="entry name" value="PxpA"/>
    <property type="match status" value="1"/>
</dbReference>
<dbReference type="EMBL" id="CP000481">
    <property type="protein sequence ID" value="ABK52365.1"/>
    <property type="molecule type" value="Genomic_DNA"/>
</dbReference>
<evidence type="ECO:0000256" key="1">
    <source>
        <dbReference type="HAMAP-Rule" id="MF_00691"/>
    </source>
</evidence>
<dbReference type="InterPro" id="IPR005501">
    <property type="entry name" value="LamB/YcsF/PxpA-like"/>
</dbReference>
<reference evidence="2 3" key="1">
    <citation type="journal article" date="2009" name="Genome Res.">
        <title>Complete genome of the cellulolytic thermophile Acidothermus cellulolyticus 11B provides insights into its ecophysiological and evolutionary adaptations.</title>
        <authorList>
            <person name="Barabote R.D."/>
            <person name="Xie G."/>
            <person name="Leu D.H."/>
            <person name="Normand P."/>
            <person name="Necsulea A."/>
            <person name="Daubin V."/>
            <person name="Medigue C."/>
            <person name="Adney W.S."/>
            <person name="Xu X.C."/>
            <person name="Lapidus A."/>
            <person name="Parales R.E."/>
            <person name="Detter C."/>
            <person name="Pujic P."/>
            <person name="Bruce D."/>
            <person name="Lavire C."/>
            <person name="Challacombe J.F."/>
            <person name="Brettin T.S."/>
            <person name="Berry A.M."/>
        </authorList>
    </citation>
    <scope>NUCLEOTIDE SEQUENCE [LARGE SCALE GENOMIC DNA]</scope>
    <source>
        <strain evidence="3">ATCC 43068 / DSM 8971 / 11B</strain>
    </source>
</reference>
<keyword evidence="3" id="KW-1185">Reference proteome</keyword>
<dbReference type="eggNOG" id="COG1540">
    <property type="taxonomic scope" value="Bacteria"/>
</dbReference>
<gene>
    <name evidence="1" type="primary">pxpA</name>
    <name evidence="2" type="ordered locus">Acel_0592</name>
</gene>
<comment type="catalytic activity">
    <reaction evidence="1">
        <text>5-oxo-L-proline + ATP + 2 H2O = L-glutamate + ADP + phosphate + H(+)</text>
        <dbReference type="Rhea" id="RHEA:10348"/>
        <dbReference type="ChEBI" id="CHEBI:15377"/>
        <dbReference type="ChEBI" id="CHEBI:15378"/>
        <dbReference type="ChEBI" id="CHEBI:29985"/>
        <dbReference type="ChEBI" id="CHEBI:30616"/>
        <dbReference type="ChEBI" id="CHEBI:43474"/>
        <dbReference type="ChEBI" id="CHEBI:58402"/>
        <dbReference type="ChEBI" id="CHEBI:456216"/>
        <dbReference type="EC" id="3.5.2.9"/>
    </reaction>
</comment>
<dbReference type="NCBIfam" id="NF003816">
    <property type="entry name" value="PRK05406.1-5"/>
    <property type="match status" value="1"/>
</dbReference>
<dbReference type="KEGG" id="ace:Acel_0592"/>
<keyword evidence="1" id="KW-0067">ATP-binding</keyword>
<dbReference type="HOGENOM" id="CLU_069535_0_0_11"/>
<dbReference type="EC" id="3.5.2.9" evidence="1"/>
<dbReference type="AlphaFoldDB" id="A0LSF5"/>
<dbReference type="CDD" id="cd10787">
    <property type="entry name" value="LamB_YcsF_like"/>
    <property type="match status" value="1"/>
</dbReference>
<evidence type="ECO:0000313" key="2">
    <source>
        <dbReference type="EMBL" id="ABK52365.1"/>
    </source>
</evidence>
<keyword evidence="1" id="KW-0547">Nucleotide-binding</keyword>
<dbReference type="GO" id="GO:0005975">
    <property type="term" value="P:carbohydrate metabolic process"/>
    <property type="evidence" value="ECO:0007669"/>
    <property type="project" value="InterPro"/>
</dbReference>
<dbReference type="GO" id="GO:0017168">
    <property type="term" value="F:5-oxoprolinase (ATP-hydrolyzing) activity"/>
    <property type="evidence" value="ECO:0007669"/>
    <property type="project" value="UniProtKB-UniRule"/>
</dbReference>